<gene>
    <name evidence="2" type="ORF">QBC46DRAFT_405720</name>
</gene>
<dbReference type="Pfam" id="PF14617">
    <property type="entry name" value="CMS1"/>
    <property type="match status" value="1"/>
</dbReference>
<dbReference type="PANTHER" id="PTHR24030">
    <property type="entry name" value="PROTEIN CMSS1"/>
    <property type="match status" value="1"/>
</dbReference>
<dbReference type="EMBL" id="MU853768">
    <property type="protein sequence ID" value="KAK3943193.1"/>
    <property type="molecule type" value="Genomic_DNA"/>
</dbReference>
<evidence type="ECO:0000313" key="3">
    <source>
        <dbReference type="Proteomes" id="UP001303473"/>
    </source>
</evidence>
<dbReference type="InterPro" id="IPR032704">
    <property type="entry name" value="Cms1"/>
</dbReference>
<name>A0AAN6NFF7_9PEZI</name>
<keyword evidence="3" id="KW-1185">Reference proteome</keyword>
<dbReference type="InterPro" id="IPR027417">
    <property type="entry name" value="P-loop_NTPase"/>
</dbReference>
<proteinExistence type="predicted"/>
<reference evidence="3" key="1">
    <citation type="journal article" date="2023" name="Mol. Phylogenet. Evol.">
        <title>Genome-scale phylogeny and comparative genomics of the fungal order Sordariales.</title>
        <authorList>
            <person name="Hensen N."/>
            <person name="Bonometti L."/>
            <person name="Westerberg I."/>
            <person name="Brannstrom I.O."/>
            <person name="Guillou S."/>
            <person name="Cros-Aarteil S."/>
            <person name="Calhoun S."/>
            <person name="Haridas S."/>
            <person name="Kuo A."/>
            <person name="Mondo S."/>
            <person name="Pangilinan J."/>
            <person name="Riley R."/>
            <person name="LaButti K."/>
            <person name="Andreopoulos B."/>
            <person name="Lipzen A."/>
            <person name="Chen C."/>
            <person name="Yan M."/>
            <person name="Daum C."/>
            <person name="Ng V."/>
            <person name="Clum A."/>
            <person name="Steindorff A."/>
            <person name="Ohm R.A."/>
            <person name="Martin F."/>
            <person name="Silar P."/>
            <person name="Natvig D.O."/>
            <person name="Lalanne C."/>
            <person name="Gautier V."/>
            <person name="Ament-Velasquez S.L."/>
            <person name="Kruys A."/>
            <person name="Hutchinson M.I."/>
            <person name="Powell A.J."/>
            <person name="Barry K."/>
            <person name="Miller A.N."/>
            <person name="Grigoriev I.V."/>
            <person name="Debuchy R."/>
            <person name="Gladieux P."/>
            <person name="Hiltunen Thoren M."/>
            <person name="Johannesson H."/>
        </authorList>
    </citation>
    <scope>NUCLEOTIDE SEQUENCE [LARGE SCALE GENOMIC DNA]</scope>
    <source>
        <strain evidence="3">CBS 340.73</strain>
    </source>
</reference>
<dbReference type="PANTHER" id="PTHR24030:SF0">
    <property type="entry name" value="PROTEIN CMSS1"/>
    <property type="match status" value="1"/>
</dbReference>
<dbReference type="GO" id="GO:0030686">
    <property type="term" value="C:90S preribosome"/>
    <property type="evidence" value="ECO:0007669"/>
    <property type="project" value="TreeGrafter"/>
</dbReference>
<dbReference type="SUPFAM" id="SSF52540">
    <property type="entry name" value="P-loop containing nucleoside triphosphate hydrolases"/>
    <property type="match status" value="1"/>
</dbReference>
<organism evidence="2 3">
    <name type="scientific">Diplogelasinospora grovesii</name>
    <dbReference type="NCBI Taxonomy" id="303347"/>
    <lineage>
        <taxon>Eukaryota</taxon>
        <taxon>Fungi</taxon>
        <taxon>Dikarya</taxon>
        <taxon>Ascomycota</taxon>
        <taxon>Pezizomycotina</taxon>
        <taxon>Sordariomycetes</taxon>
        <taxon>Sordariomycetidae</taxon>
        <taxon>Sordariales</taxon>
        <taxon>Diplogelasinosporaceae</taxon>
        <taxon>Diplogelasinospora</taxon>
    </lineage>
</organism>
<feature type="region of interest" description="Disordered" evidence="1">
    <location>
        <begin position="1"/>
        <end position="37"/>
    </location>
</feature>
<comment type="caution">
    <text evidence="2">The sequence shown here is derived from an EMBL/GenBank/DDBJ whole genome shotgun (WGS) entry which is preliminary data.</text>
</comment>
<sequence>MATEEKVSRKRALQGEDGSRKKRRKRAVRGDDDGDLDAEAGLNKAFERMDGQLIADHLAQKTSRFGTDLSPVELSDLYISGREADRRNLNEPEANAFKDTTSWQKPRSLENLPEYLETFSDDPKKLEEAPENKGSPHTVIVAGAGLRAADLVRSVRKFQKKGNTVAKLFAKHMKLEEQVSFLEKSRTGIAVGTPQRLMDLLDNGALSVGSLKRIVVDASHIDQKKRGIMDMRETMMPLAKLLSRKEFKDKYTDPEQPIDLFFY</sequence>
<dbReference type="Gene3D" id="3.40.50.300">
    <property type="entry name" value="P-loop containing nucleotide triphosphate hydrolases"/>
    <property type="match status" value="1"/>
</dbReference>
<dbReference type="AlphaFoldDB" id="A0AAN6NFF7"/>
<accession>A0AAN6NFF7</accession>
<feature type="compositionally biased region" description="Basic and acidic residues" evidence="1">
    <location>
        <begin position="1"/>
        <end position="19"/>
    </location>
</feature>
<protein>
    <submittedName>
        <fullName evidence="2">Protein cms1</fullName>
    </submittedName>
</protein>
<dbReference type="GO" id="GO:0005634">
    <property type="term" value="C:nucleus"/>
    <property type="evidence" value="ECO:0007669"/>
    <property type="project" value="TreeGrafter"/>
</dbReference>
<evidence type="ECO:0000256" key="1">
    <source>
        <dbReference type="SAM" id="MobiDB-lite"/>
    </source>
</evidence>
<evidence type="ECO:0000313" key="2">
    <source>
        <dbReference type="EMBL" id="KAK3943193.1"/>
    </source>
</evidence>
<dbReference type="Proteomes" id="UP001303473">
    <property type="component" value="Unassembled WGS sequence"/>
</dbReference>